<evidence type="ECO:0000256" key="2">
    <source>
        <dbReference type="ARBA" id="ARBA00022741"/>
    </source>
</evidence>
<gene>
    <name evidence="7" type="ORF">BJ981_001852</name>
</gene>
<evidence type="ECO:0000313" key="8">
    <source>
        <dbReference type="Proteomes" id="UP000588112"/>
    </source>
</evidence>
<dbReference type="Pfam" id="PF13607">
    <property type="entry name" value="Succ_CoA_lig"/>
    <property type="match status" value="1"/>
</dbReference>
<accession>A0A7W9DP96</accession>
<dbReference type="InterPro" id="IPR051538">
    <property type="entry name" value="Acyl-CoA_Synth/Transferase"/>
</dbReference>
<dbReference type="Gene3D" id="3.40.50.720">
    <property type="entry name" value="NAD(P)-binding Rossmann-like Domain"/>
    <property type="match status" value="1"/>
</dbReference>
<dbReference type="Pfam" id="PF13549">
    <property type="entry name" value="ATP-grasp_5"/>
    <property type="match status" value="1"/>
</dbReference>
<dbReference type="InterPro" id="IPR032875">
    <property type="entry name" value="Succ_CoA_lig_flav_dom"/>
</dbReference>
<proteinExistence type="inferred from homology"/>
<dbReference type="GO" id="GO:0043758">
    <property type="term" value="F:acetate-CoA ligase (ADP-forming) activity"/>
    <property type="evidence" value="ECO:0007669"/>
    <property type="project" value="InterPro"/>
</dbReference>
<dbReference type="Gene3D" id="3.30.470.20">
    <property type="entry name" value="ATP-grasp fold, B domain"/>
    <property type="match status" value="1"/>
</dbReference>
<dbReference type="Pfam" id="PF19045">
    <property type="entry name" value="Ligase_CoA_2"/>
    <property type="match status" value="1"/>
</dbReference>
<comment type="caution">
    <text evidence="7">The sequence shown here is derived from an EMBL/GenBank/DDBJ whole genome shotgun (WGS) entry which is preliminary data.</text>
</comment>
<dbReference type="GO" id="GO:0005524">
    <property type="term" value="F:ATP binding"/>
    <property type="evidence" value="ECO:0007669"/>
    <property type="project" value="UniProtKB-UniRule"/>
</dbReference>
<name>A0A7W9DP96_9ACTN</name>
<dbReference type="Pfam" id="PF13380">
    <property type="entry name" value="CoA_binding_2"/>
    <property type="match status" value="1"/>
</dbReference>
<dbReference type="Gene3D" id="3.40.50.261">
    <property type="entry name" value="Succinyl-CoA synthetase domains"/>
    <property type="match status" value="2"/>
</dbReference>
<evidence type="ECO:0000256" key="1">
    <source>
        <dbReference type="ARBA" id="ARBA00022598"/>
    </source>
</evidence>
<evidence type="ECO:0000259" key="6">
    <source>
        <dbReference type="PROSITE" id="PS50975"/>
    </source>
</evidence>
<dbReference type="GO" id="GO:0016740">
    <property type="term" value="F:transferase activity"/>
    <property type="evidence" value="ECO:0007669"/>
    <property type="project" value="UniProtKB-KW"/>
</dbReference>
<dbReference type="PROSITE" id="PS50975">
    <property type="entry name" value="ATP_GRASP"/>
    <property type="match status" value="1"/>
</dbReference>
<reference evidence="7 8" key="1">
    <citation type="submission" date="2020-08" db="EMBL/GenBank/DDBJ databases">
        <title>Sequencing the genomes of 1000 actinobacteria strains.</title>
        <authorList>
            <person name="Klenk H.-P."/>
        </authorList>
    </citation>
    <scope>NUCLEOTIDE SEQUENCE [LARGE SCALE GENOMIC DNA]</scope>
    <source>
        <strain evidence="7 8">DSM 45790</strain>
    </source>
</reference>
<dbReference type="EMBL" id="JACHBR010000001">
    <property type="protein sequence ID" value="MBB5626153.1"/>
    <property type="molecule type" value="Genomic_DNA"/>
</dbReference>
<dbReference type="RefSeq" id="WP_184609914.1">
    <property type="nucleotide sequence ID" value="NZ_BOOS01000063.1"/>
</dbReference>
<dbReference type="InterPro" id="IPR003781">
    <property type="entry name" value="CoA-bd"/>
</dbReference>
<keyword evidence="3 5" id="KW-0067">ATP-binding</keyword>
<dbReference type="InterPro" id="IPR013815">
    <property type="entry name" value="ATP_grasp_subdomain_1"/>
</dbReference>
<organism evidence="7 8">
    <name type="scientific">Sphaerisporangium krabiense</name>
    <dbReference type="NCBI Taxonomy" id="763782"/>
    <lineage>
        <taxon>Bacteria</taxon>
        <taxon>Bacillati</taxon>
        <taxon>Actinomycetota</taxon>
        <taxon>Actinomycetes</taxon>
        <taxon>Streptosporangiales</taxon>
        <taxon>Streptosporangiaceae</taxon>
        <taxon>Sphaerisporangium</taxon>
    </lineage>
</organism>
<dbReference type="SMART" id="SM00881">
    <property type="entry name" value="CoA_binding"/>
    <property type="match status" value="1"/>
</dbReference>
<dbReference type="SUPFAM" id="SSF56059">
    <property type="entry name" value="Glutathione synthetase ATP-binding domain-like"/>
    <property type="match status" value="1"/>
</dbReference>
<feature type="domain" description="ATP-grasp" evidence="6">
    <location>
        <begin position="504"/>
        <end position="711"/>
    </location>
</feature>
<dbReference type="SUPFAM" id="SSF52210">
    <property type="entry name" value="Succinyl-CoA synthetase domains"/>
    <property type="match status" value="2"/>
</dbReference>
<keyword evidence="2 5" id="KW-0547">Nucleotide-binding</keyword>
<evidence type="ECO:0000313" key="7">
    <source>
        <dbReference type="EMBL" id="MBB5626153.1"/>
    </source>
</evidence>
<dbReference type="Gene3D" id="3.30.1490.20">
    <property type="entry name" value="ATP-grasp fold, A domain"/>
    <property type="match status" value="1"/>
</dbReference>
<evidence type="ECO:0000256" key="4">
    <source>
        <dbReference type="ARBA" id="ARBA00060888"/>
    </source>
</evidence>
<keyword evidence="8" id="KW-1185">Reference proteome</keyword>
<evidence type="ECO:0000256" key="5">
    <source>
        <dbReference type="PROSITE-ProRule" id="PRU00409"/>
    </source>
</evidence>
<dbReference type="SUPFAM" id="SSF51735">
    <property type="entry name" value="NAD(P)-binding Rossmann-fold domains"/>
    <property type="match status" value="1"/>
</dbReference>
<dbReference type="PANTHER" id="PTHR43334:SF1">
    <property type="entry name" value="3-HYDROXYPROPIONATE--COA LIGASE [ADP-FORMING]"/>
    <property type="match status" value="1"/>
</dbReference>
<dbReference type="FunFam" id="3.30.1490.20:FF:000020">
    <property type="entry name" value="Protein lysine acetyltransferase"/>
    <property type="match status" value="1"/>
</dbReference>
<evidence type="ECO:0000256" key="3">
    <source>
        <dbReference type="ARBA" id="ARBA00022840"/>
    </source>
</evidence>
<dbReference type="GO" id="GO:0046872">
    <property type="term" value="F:metal ion binding"/>
    <property type="evidence" value="ECO:0007669"/>
    <property type="project" value="InterPro"/>
</dbReference>
<protein>
    <submittedName>
        <fullName evidence="7">Acetyltransferase</fullName>
    </submittedName>
</protein>
<dbReference type="InterPro" id="IPR036291">
    <property type="entry name" value="NAD(P)-bd_dom_sf"/>
</dbReference>
<dbReference type="Proteomes" id="UP000588112">
    <property type="component" value="Unassembled WGS sequence"/>
</dbReference>
<keyword evidence="1" id="KW-0436">Ligase</keyword>
<dbReference type="InterPro" id="IPR011761">
    <property type="entry name" value="ATP-grasp"/>
</dbReference>
<dbReference type="PANTHER" id="PTHR43334">
    <property type="entry name" value="ACETATE--COA LIGASE [ADP-FORMING]"/>
    <property type="match status" value="1"/>
</dbReference>
<dbReference type="InterPro" id="IPR043938">
    <property type="entry name" value="Ligase_CoA_dom"/>
</dbReference>
<dbReference type="InterPro" id="IPR016102">
    <property type="entry name" value="Succinyl-CoA_synth-like"/>
</dbReference>
<dbReference type="AlphaFoldDB" id="A0A7W9DP96"/>
<sequence>MTVPPPPPPPSPAPHARPALDRLLSPRSIAMVGASNSLTRIGGTVFGNLLRAFPGEVHPVHPKDDVVQGRTAYRSVSDLPEGVDMAVIAVPARAVVDVVAECAAHGIGGATVITSGFAEAGPEGRALQDRLTAVAEETGIRVIGPNCIGYMNTHGGVMANFMITPDQPLPESGPVALVSQSGGFGSYITSKAVLAGLRLGWFVSTGNEADVNVAQVLRHLVERPEVGVLLSFVETLRDPEIFMATARRAAELDKPLVLLKAGRSDEAARAAMSHTASIVGSAQVFDAVCRQYGVFVASTMEELLDLGTIFQDGRRAAGGRVIVMTSSGGAGVLLADEGGQAGLSVPELPAEEQAALAADMPVPFYGSTSNPVDTTAQTTAMPDAYRKVLNKVAASPSGDMVAAVTWAGPGPANDAIVEMYRNTAKPVAILSTAWSEQFQRAGVPTFTDPRRAMASLGALARLSARGPVPPDPDSFAADGDRVRRARELIAAAGEETTLLESTGKSILAMYGVPVTREELVADVDAAVEAAARIGGPVAIKVMSYRLPHKSDAGAIRLGLRGPDAVRDGYREMLEEVARRAPDAEVEGVLVQQMAPARLELTCGVQRDPVFGPMVAVGLGGVLVEVLSEAVLLRPPFDVDAAVAALGRLLGGRLVTGRRGLSEAELQATAQIMTGLGALALELDEVAEVDVNPLRVADDAVLAADALIVVRHD</sequence>
<comment type="similarity">
    <text evidence="4">In the N-terminal section; belongs to the acetate CoA ligase alpha subunit family.</text>
</comment>
<keyword evidence="7" id="KW-0808">Transferase</keyword>